<keyword evidence="1" id="KW-0067">ATP-binding</keyword>
<evidence type="ECO:0000256" key="1">
    <source>
        <dbReference type="PROSITE-ProRule" id="PRU10141"/>
    </source>
</evidence>
<reference evidence="3" key="1">
    <citation type="submission" date="2023-08" db="EMBL/GenBank/DDBJ databases">
        <authorList>
            <person name="Chen Y."/>
            <person name="Shah S."/>
            <person name="Dougan E. K."/>
            <person name="Thang M."/>
            <person name="Chan C."/>
        </authorList>
    </citation>
    <scope>NUCLEOTIDE SEQUENCE</scope>
</reference>
<evidence type="ECO:0008006" key="5">
    <source>
        <dbReference type="Google" id="ProtNLM"/>
    </source>
</evidence>
<feature type="region of interest" description="Disordered" evidence="2">
    <location>
        <begin position="1"/>
        <end position="55"/>
    </location>
</feature>
<dbReference type="PROSITE" id="PS00107">
    <property type="entry name" value="PROTEIN_KINASE_ATP"/>
    <property type="match status" value="1"/>
</dbReference>
<dbReference type="GO" id="GO:0005524">
    <property type="term" value="F:ATP binding"/>
    <property type="evidence" value="ECO:0007669"/>
    <property type="project" value="UniProtKB-UniRule"/>
</dbReference>
<dbReference type="Proteomes" id="UP001178507">
    <property type="component" value="Unassembled WGS sequence"/>
</dbReference>
<sequence>MGAQSTKCHHCACQGSQEDEEANALPGISIAGSERPSPTSSGAPSSPTSPAPDEEEVEWMQLVAPMVGLKATANEFMELSQKIDPGGLELDAFLDAEQEELNREELRVERITKKVKPADFEFIVHTGMTGNQADRALAERMARKSFRFQVGMGKRAPKQEGNIERPDDEASDASNADKDTAFQTDVRKAIAGDLEADASGASGLDTSDESKRVLRNNLRRTASQLSLMSTMGRDVSERLRIIVENPRDISCFYTLQDGMLGRGSYGTVQRGVVKSTGAQRAVKTISKEQCKEGWGALKNETPSATVESAM</sequence>
<evidence type="ECO:0000313" key="3">
    <source>
        <dbReference type="EMBL" id="CAJ1379998.1"/>
    </source>
</evidence>
<gene>
    <name evidence="3" type="ORF">EVOR1521_LOCUS8068</name>
</gene>
<dbReference type="InterPro" id="IPR017441">
    <property type="entry name" value="Protein_kinase_ATP_BS"/>
</dbReference>
<evidence type="ECO:0000256" key="2">
    <source>
        <dbReference type="SAM" id="MobiDB-lite"/>
    </source>
</evidence>
<feature type="region of interest" description="Disordered" evidence="2">
    <location>
        <begin position="151"/>
        <end position="179"/>
    </location>
</feature>
<organism evidence="3 4">
    <name type="scientific">Effrenium voratum</name>
    <dbReference type="NCBI Taxonomy" id="2562239"/>
    <lineage>
        <taxon>Eukaryota</taxon>
        <taxon>Sar</taxon>
        <taxon>Alveolata</taxon>
        <taxon>Dinophyceae</taxon>
        <taxon>Suessiales</taxon>
        <taxon>Symbiodiniaceae</taxon>
        <taxon>Effrenium</taxon>
    </lineage>
</organism>
<evidence type="ECO:0000313" key="4">
    <source>
        <dbReference type="Proteomes" id="UP001178507"/>
    </source>
</evidence>
<feature type="non-terminal residue" evidence="3">
    <location>
        <position position="310"/>
    </location>
</feature>
<name>A0AA36MV20_9DINO</name>
<comment type="caution">
    <text evidence="3">The sequence shown here is derived from an EMBL/GenBank/DDBJ whole genome shotgun (WGS) entry which is preliminary data.</text>
</comment>
<feature type="binding site" evidence="1">
    <location>
        <position position="283"/>
    </location>
    <ligand>
        <name>ATP</name>
        <dbReference type="ChEBI" id="CHEBI:30616"/>
    </ligand>
</feature>
<accession>A0AA36MV20</accession>
<proteinExistence type="predicted"/>
<keyword evidence="1" id="KW-0547">Nucleotide-binding</keyword>
<feature type="compositionally biased region" description="Low complexity" evidence="2">
    <location>
        <begin position="36"/>
        <end position="48"/>
    </location>
</feature>
<dbReference type="AlphaFoldDB" id="A0AA36MV20"/>
<dbReference type="InterPro" id="IPR011009">
    <property type="entry name" value="Kinase-like_dom_sf"/>
</dbReference>
<dbReference type="EMBL" id="CAUJNA010000672">
    <property type="protein sequence ID" value="CAJ1379998.1"/>
    <property type="molecule type" value="Genomic_DNA"/>
</dbReference>
<dbReference type="SUPFAM" id="SSF56112">
    <property type="entry name" value="Protein kinase-like (PK-like)"/>
    <property type="match status" value="1"/>
</dbReference>
<protein>
    <recommendedName>
        <fullName evidence="5">Protein kinase domain-containing protein</fullName>
    </recommendedName>
</protein>
<dbReference type="Gene3D" id="3.30.200.20">
    <property type="entry name" value="Phosphorylase Kinase, domain 1"/>
    <property type="match status" value="1"/>
</dbReference>
<keyword evidence="4" id="KW-1185">Reference proteome</keyword>